<evidence type="ECO:0000313" key="5">
    <source>
        <dbReference type="Proteomes" id="UP000751190"/>
    </source>
</evidence>
<feature type="compositionally biased region" description="Basic and acidic residues" evidence="2">
    <location>
        <begin position="16"/>
        <end position="37"/>
    </location>
</feature>
<accession>A0A8J5XIL2</accession>
<evidence type="ECO:0000313" key="4">
    <source>
        <dbReference type="EMBL" id="KAG8468243.1"/>
    </source>
</evidence>
<sequence length="671" mass="73373">MVGGAPLAFPVLLDTPDARTRPRAPPDRARRSQPPKEGKKKLTKKEKEALKKAELERLAEEQRLAEAAEAERLEKERQRLAEEARVAAELAAKVAAELAERRVVEDKENAPLLLELNERLADEQRKREYASEWERYIACHVLPDMQSESAVNTYVTEWGEAPPQPLHGCLAECERTAALLVQLGQAHALALRRPRAEPGSLWYPTALATLSRMTISKLDALTSEILANADERASSRNELQLSAQTDALKLGLWVNLARNPRVKAVDLPEIGVSIELPKALALASVAIRLVQLRTEHAAPSFGVPSSFQPLGGVAILDLLALPPMPKRVKGWTLRQVGPAAHGVTRMAYPLPQIGGESAPSAGAAAPLRLSVQLAADVLLSDKMVKVGWWDDEAKQWSLDGISEIRYDQPSRRLSFLTTHLCALAVLQPTHAQLPYTRWSLNPTARSKSVLAVQTAHHLVVLDVSADGVMLLDPRLPELHALLDVRMPSPVLLGLLRQAGVNLLPTDRDAAPLHAVTPKDAELEEEALRELLRLAPTFRLAHSKWNASRARDKVCVRVGVNLAKEDDDELIPSSDPKPVDHFAGLADEGWATLLYAHRYAALIQSGEADSAIALDVHGMEELARGEVAHGSAVSCLKERQPQLIVDLASASAHYMSVLHGLCAQLRLLSFTS</sequence>
<comment type="similarity">
    <text evidence="1">Belongs to the DNAI7 family.</text>
</comment>
<dbReference type="GO" id="GO:0048487">
    <property type="term" value="F:beta-tubulin binding"/>
    <property type="evidence" value="ECO:0007669"/>
    <property type="project" value="TreeGrafter"/>
</dbReference>
<dbReference type="Pfam" id="PF15927">
    <property type="entry name" value="Casc1_N"/>
    <property type="match status" value="1"/>
</dbReference>
<dbReference type="OMA" id="FTRCEKT"/>
<evidence type="ECO:0000256" key="2">
    <source>
        <dbReference type="SAM" id="MobiDB-lite"/>
    </source>
</evidence>
<dbReference type="GO" id="GO:0005930">
    <property type="term" value="C:axoneme"/>
    <property type="evidence" value="ECO:0007669"/>
    <property type="project" value="TreeGrafter"/>
</dbReference>
<dbReference type="PANTHER" id="PTHR20929">
    <property type="entry name" value="LUNG ADENOMA SUSCEPTIBILITY 1-RELATED"/>
    <property type="match status" value="1"/>
</dbReference>
<dbReference type="Proteomes" id="UP000751190">
    <property type="component" value="Unassembled WGS sequence"/>
</dbReference>
<protein>
    <recommendedName>
        <fullName evidence="3">IC97/Casc1 N-terminal domain-containing protein</fullName>
    </recommendedName>
</protein>
<dbReference type="InterPro" id="IPR031826">
    <property type="entry name" value="IC97/Casc1_N"/>
</dbReference>
<organism evidence="4 5">
    <name type="scientific">Diacronema lutheri</name>
    <name type="common">Unicellular marine alga</name>
    <name type="synonym">Monochrysis lutheri</name>
    <dbReference type="NCBI Taxonomy" id="2081491"/>
    <lineage>
        <taxon>Eukaryota</taxon>
        <taxon>Haptista</taxon>
        <taxon>Haptophyta</taxon>
        <taxon>Pavlovophyceae</taxon>
        <taxon>Pavlovales</taxon>
        <taxon>Pavlovaceae</taxon>
        <taxon>Diacronema</taxon>
    </lineage>
</organism>
<dbReference type="InterPro" id="IPR023247">
    <property type="entry name" value="IC97/Dnai7-like"/>
</dbReference>
<evidence type="ECO:0000259" key="3">
    <source>
        <dbReference type="Pfam" id="PF15927"/>
    </source>
</evidence>
<gene>
    <name evidence="4" type="ORF">KFE25_013326</name>
</gene>
<keyword evidence="5" id="KW-1185">Reference proteome</keyword>
<evidence type="ECO:0000256" key="1">
    <source>
        <dbReference type="ARBA" id="ARBA00024332"/>
    </source>
</evidence>
<name>A0A8J5XIL2_DIALT</name>
<dbReference type="OrthoDB" id="297923at2759"/>
<feature type="domain" description="IC97/Casc1 N-terminal" evidence="3">
    <location>
        <begin position="61"/>
        <end position="261"/>
    </location>
</feature>
<reference evidence="4" key="1">
    <citation type="submission" date="2021-05" db="EMBL/GenBank/DDBJ databases">
        <title>The genome of the haptophyte Pavlova lutheri (Diacronema luteri, Pavlovales) - a model for lipid biosynthesis in eukaryotic algae.</title>
        <authorList>
            <person name="Hulatt C.J."/>
            <person name="Posewitz M.C."/>
        </authorList>
    </citation>
    <scope>NUCLEOTIDE SEQUENCE</scope>
    <source>
        <strain evidence="4">NIVA-4/92</strain>
    </source>
</reference>
<feature type="region of interest" description="Disordered" evidence="2">
    <location>
        <begin position="1"/>
        <end position="48"/>
    </location>
</feature>
<comment type="caution">
    <text evidence="4">The sequence shown here is derived from an EMBL/GenBank/DDBJ whole genome shotgun (WGS) entry which is preliminary data.</text>
</comment>
<dbReference type="PRINTS" id="PR02043">
    <property type="entry name" value="CANCERSCCP1"/>
</dbReference>
<dbReference type="EMBL" id="JAGTXO010000004">
    <property type="protein sequence ID" value="KAG8468243.1"/>
    <property type="molecule type" value="Genomic_DNA"/>
</dbReference>
<dbReference type="AlphaFoldDB" id="A0A8J5XIL2"/>
<dbReference type="GO" id="GO:0008017">
    <property type="term" value="F:microtubule binding"/>
    <property type="evidence" value="ECO:0007669"/>
    <property type="project" value="TreeGrafter"/>
</dbReference>
<dbReference type="PANTHER" id="PTHR20929:SF11">
    <property type="entry name" value="DYNEIN AXONEMAL INTERMEDIATE CHAIN 7"/>
    <property type="match status" value="1"/>
</dbReference>
<proteinExistence type="inferred from homology"/>